<feature type="compositionally biased region" description="Basic and acidic residues" evidence="1">
    <location>
        <begin position="468"/>
        <end position="477"/>
    </location>
</feature>
<reference evidence="2" key="1">
    <citation type="submission" date="2020-06" db="EMBL/GenBank/DDBJ databases">
        <authorList>
            <consortium name="Plant Systems Biology data submission"/>
        </authorList>
    </citation>
    <scope>NUCLEOTIDE SEQUENCE</scope>
    <source>
        <strain evidence="2">D6</strain>
    </source>
</reference>
<evidence type="ECO:0000313" key="3">
    <source>
        <dbReference type="Proteomes" id="UP001153069"/>
    </source>
</evidence>
<evidence type="ECO:0000313" key="2">
    <source>
        <dbReference type="EMBL" id="CAB9514831.1"/>
    </source>
</evidence>
<feature type="region of interest" description="Disordered" evidence="1">
    <location>
        <begin position="450"/>
        <end position="491"/>
    </location>
</feature>
<keyword evidence="3" id="KW-1185">Reference proteome</keyword>
<dbReference type="InterPro" id="IPR032675">
    <property type="entry name" value="LRR_dom_sf"/>
</dbReference>
<gene>
    <name evidence="2" type="ORF">SEMRO_677_G185800.1</name>
</gene>
<feature type="compositionally biased region" description="Basic residues" evidence="1">
    <location>
        <begin position="450"/>
        <end position="464"/>
    </location>
</feature>
<dbReference type="EMBL" id="CAICTM010000676">
    <property type="protein sequence ID" value="CAB9514831.1"/>
    <property type="molecule type" value="Genomic_DNA"/>
</dbReference>
<proteinExistence type="predicted"/>
<dbReference type="Gene3D" id="3.80.10.10">
    <property type="entry name" value="Ribonuclease Inhibitor"/>
    <property type="match status" value="1"/>
</dbReference>
<dbReference type="Proteomes" id="UP001153069">
    <property type="component" value="Unassembled WGS sequence"/>
</dbReference>
<dbReference type="AlphaFoldDB" id="A0A9N8E8Y1"/>
<organism evidence="2 3">
    <name type="scientific">Seminavis robusta</name>
    <dbReference type="NCBI Taxonomy" id="568900"/>
    <lineage>
        <taxon>Eukaryota</taxon>
        <taxon>Sar</taxon>
        <taxon>Stramenopiles</taxon>
        <taxon>Ochrophyta</taxon>
        <taxon>Bacillariophyta</taxon>
        <taxon>Bacillariophyceae</taxon>
        <taxon>Bacillariophycidae</taxon>
        <taxon>Naviculales</taxon>
        <taxon>Naviculaceae</taxon>
        <taxon>Seminavis</taxon>
    </lineage>
</organism>
<name>A0A9N8E8Y1_9STRA</name>
<accession>A0A9N8E8Y1</accession>
<dbReference type="SUPFAM" id="SSF52047">
    <property type="entry name" value="RNI-like"/>
    <property type="match status" value="1"/>
</dbReference>
<protein>
    <submittedName>
        <fullName evidence="2">Uncharacterized protein</fullName>
    </submittedName>
</protein>
<sequence length="491" mass="55598">MATATPQSLNLVLGHSTRMAKNEINRHKDARIVCIVSPSPRAARRMDDDGMITTFRAVGETLTKMERLEIHFYSTGSIWLPMNALSLLLSNARKLEFVLLNGMRLKGSMEELVMLSNCFKYHPTLDRMSLFNINSLNPTLVPLHPILDGISANPVIRDVALRYASWATPGLEHVAAENSKIRVLRMSGKQTVHDARGDAFPKMFHALKTNVNLQELTIHQSVGPSGAGTIVANMLKKNKHLRSMTMELGQFTEAIPIAKALARENGSLKKLDLKFHNTDPHKARPQIWTDIYGNTQRTANNGAGPLRRVMWDSDESESDEEEEVKLDRLKKTTEAFEKALETNTTVEDIKFITPGGERRESYNILLYCKLNQGGWRQHLIMRDDTRASQIVDFLVSQNNQAEATGDEPISDLDVIWTMLRSKPSLINLMVTDFTPQQKVRRDKEEAIFLKKNHPSKKNKKRASVTKRAPAETKKRAAEPMATRRSLRRRCR</sequence>
<evidence type="ECO:0000256" key="1">
    <source>
        <dbReference type="SAM" id="MobiDB-lite"/>
    </source>
</evidence>
<comment type="caution">
    <text evidence="2">The sequence shown here is derived from an EMBL/GenBank/DDBJ whole genome shotgun (WGS) entry which is preliminary data.</text>
</comment>